<evidence type="ECO:0000313" key="2">
    <source>
        <dbReference type="Ensembl" id="ENSDCDP00010003910.1"/>
    </source>
</evidence>
<name>A0AAY4A7C7_9TELE</name>
<keyword evidence="3" id="KW-1185">Reference proteome</keyword>
<feature type="domain" description="BTB" evidence="1">
    <location>
        <begin position="29"/>
        <end position="96"/>
    </location>
</feature>
<proteinExistence type="predicted"/>
<dbReference type="PANTHER" id="PTHR45632">
    <property type="entry name" value="LD33804P"/>
    <property type="match status" value="1"/>
</dbReference>
<sequence length="210" mass="23122">MSYFLMLSKSHGADVLSRFQQLRVAGRMCDVVLEAGGVEFPAHRALLACSSDYFWSLFQEHTLESKAWNLSLPALCPAGLEQVLDFIYCSWLSVCPSTLEDILVAASYLQVTSATELCSRYMADSLSLNNCCFFANVAARHGLTERSTTCQTAVGERAKRCLMLSMATPVPPWDKGSTSQEASMVTRRRAASRSFIWTRSMAKAGSHVPA</sequence>
<dbReference type="Proteomes" id="UP000694580">
    <property type="component" value="Chromosome 2"/>
</dbReference>
<dbReference type="SUPFAM" id="SSF54695">
    <property type="entry name" value="POZ domain"/>
    <property type="match status" value="1"/>
</dbReference>
<dbReference type="InterPro" id="IPR000210">
    <property type="entry name" value="BTB/POZ_dom"/>
</dbReference>
<organism evidence="2 3">
    <name type="scientific">Denticeps clupeoides</name>
    <name type="common">denticle herring</name>
    <dbReference type="NCBI Taxonomy" id="299321"/>
    <lineage>
        <taxon>Eukaryota</taxon>
        <taxon>Metazoa</taxon>
        <taxon>Chordata</taxon>
        <taxon>Craniata</taxon>
        <taxon>Vertebrata</taxon>
        <taxon>Euteleostomi</taxon>
        <taxon>Actinopterygii</taxon>
        <taxon>Neopterygii</taxon>
        <taxon>Teleostei</taxon>
        <taxon>Clupei</taxon>
        <taxon>Clupeiformes</taxon>
        <taxon>Denticipitoidei</taxon>
        <taxon>Denticipitidae</taxon>
        <taxon>Denticeps</taxon>
    </lineage>
</organism>
<accession>A0AAY4A7C7</accession>
<evidence type="ECO:0000259" key="1">
    <source>
        <dbReference type="PROSITE" id="PS50097"/>
    </source>
</evidence>
<reference evidence="2" key="3">
    <citation type="submission" date="2025-09" db="UniProtKB">
        <authorList>
            <consortium name="Ensembl"/>
        </authorList>
    </citation>
    <scope>IDENTIFICATION</scope>
</reference>
<dbReference type="Ensembl" id="ENSDCDT00010004061.1">
    <property type="protein sequence ID" value="ENSDCDP00010003910.1"/>
    <property type="gene ID" value="ENSDCDG00010001772.1"/>
</dbReference>
<dbReference type="AlphaFoldDB" id="A0AAY4A7C7"/>
<dbReference type="PROSITE" id="PS50097">
    <property type="entry name" value="BTB"/>
    <property type="match status" value="1"/>
</dbReference>
<dbReference type="GeneTree" id="ENSGT00940000162424"/>
<dbReference type="Pfam" id="PF00651">
    <property type="entry name" value="BTB"/>
    <property type="match status" value="1"/>
</dbReference>
<dbReference type="InterPro" id="IPR011333">
    <property type="entry name" value="SKP1/BTB/POZ_sf"/>
</dbReference>
<dbReference type="SMART" id="SM00225">
    <property type="entry name" value="BTB"/>
    <property type="match status" value="1"/>
</dbReference>
<reference evidence="2" key="2">
    <citation type="submission" date="2025-08" db="UniProtKB">
        <authorList>
            <consortium name="Ensembl"/>
        </authorList>
    </citation>
    <scope>IDENTIFICATION</scope>
</reference>
<dbReference type="Gene3D" id="3.30.710.10">
    <property type="entry name" value="Potassium Channel Kv1.1, Chain A"/>
    <property type="match status" value="1"/>
</dbReference>
<protein>
    <recommendedName>
        <fullName evidence="1">BTB domain-containing protein</fullName>
    </recommendedName>
</protein>
<reference evidence="2 3" key="1">
    <citation type="submission" date="2020-06" db="EMBL/GenBank/DDBJ databases">
        <authorList>
            <consortium name="Wellcome Sanger Institute Data Sharing"/>
        </authorList>
    </citation>
    <scope>NUCLEOTIDE SEQUENCE [LARGE SCALE GENOMIC DNA]</scope>
</reference>
<evidence type="ECO:0000313" key="3">
    <source>
        <dbReference type="Proteomes" id="UP000694580"/>
    </source>
</evidence>
<dbReference type="PANTHER" id="PTHR45632:SF8">
    <property type="entry name" value="KELCH-LIKE PROTEIN 34"/>
    <property type="match status" value="1"/>
</dbReference>